<dbReference type="RefSeq" id="WP_127697530.1">
    <property type="nucleotide sequence ID" value="NZ_SACS01000002.1"/>
</dbReference>
<dbReference type="EMBL" id="SACS01000002">
    <property type="protein sequence ID" value="RVU41145.1"/>
    <property type="molecule type" value="Genomic_DNA"/>
</dbReference>
<dbReference type="Pfam" id="PF03808">
    <property type="entry name" value="Glyco_tran_WecG"/>
    <property type="match status" value="1"/>
</dbReference>
<comment type="caution">
    <text evidence="3">The sequence shown here is derived from an EMBL/GenBank/DDBJ whole genome shotgun (WGS) entry which is preliminary data.</text>
</comment>
<proteinExistence type="predicted"/>
<evidence type="ECO:0000256" key="2">
    <source>
        <dbReference type="ARBA" id="ARBA00022679"/>
    </source>
</evidence>
<dbReference type="GO" id="GO:0016758">
    <property type="term" value="F:hexosyltransferase activity"/>
    <property type="evidence" value="ECO:0007669"/>
    <property type="project" value="TreeGrafter"/>
</dbReference>
<protein>
    <submittedName>
        <fullName evidence="3">WecB/TagA/CpsF family glycosyltransferase</fullName>
    </submittedName>
</protein>
<dbReference type="OrthoDB" id="9808602at2"/>
<organism evidence="3 4">
    <name type="scientific">Rheinheimera riviphila</name>
    <dbReference type="NCBI Taxonomy" id="1834037"/>
    <lineage>
        <taxon>Bacteria</taxon>
        <taxon>Pseudomonadati</taxon>
        <taxon>Pseudomonadota</taxon>
        <taxon>Gammaproteobacteria</taxon>
        <taxon>Chromatiales</taxon>
        <taxon>Chromatiaceae</taxon>
        <taxon>Rheinheimera</taxon>
    </lineage>
</organism>
<dbReference type="AlphaFoldDB" id="A0A437R329"/>
<dbReference type="InterPro" id="IPR004629">
    <property type="entry name" value="WecG_TagA_CpsF"/>
</dbReference>
<dbReference type="Proteomes" id="UP000283077">
    <property type="component" value="Unassembled WGS sequence"/>
</dbReference>
<gene>
    <name evidence="3" type="ORF">EOE67_02775</name>
</gene>
<dbReference type="PANTHER" id="PTHR34136:SF1">
    <property type="entry name" value="UDP-N-ACETYL-D-MANNOSAMINURONIC ACID TRANSFERASE"/>
    <property type="match status" value="1"/>
</dbReference>
<reference evidence="3 4" key="1">
    <citation type="submission" date="2019-01" db="EMBL/GenBank/DDBJ databases">
        <authorList>
            <person name="Chen W.-M."/>
        </authorList>
    </citation>
    <scope>NUCLEOTIDE SEQUENCE [LARGE SCALE GENOMIC DNA]</scope>
    <source>
        <strain evidence="3 4">KYPC3</strain>
    </source>
</reference>
<name>A0A437R329_9GAMM</name>
<evidence type="ECO:0000313" key="4">
    <source>
        <dbReference type="Proteomes" id="UP000283077"/>
    </source>
</evidence>
<dbReference type="CDD" id="cd06533">
    <property type="entry name" value="Glyco_transf_WecG_TagA"/>
    <property type="match status" value="1"/>
</dbReference>
<evidence type="ECO:0000313" key="3">
    <source>
        <dbReference type="EMBL" id="RVU41145.1"/>
    </source>
</evidence>
<dbReference type="NCBIfam" id="TIGR00696">
    <property type="entry name" value="wecG_tagA_cpsF"/>
    <property type="match status" value="1"/>
</dbReference>
<dbReference type="PANTHER" id="PTHR34136">
    <property type="match status" value="1"/>
</dbReference>
<accession>A0A437R329</accession>
<keyword evidence="2 3" id="KW-0808">Transferase</keyword>
<keyword evidence="1" id="KW-0328">Glycosyltransferase</keyword>
<evidence type="ECO:0000256" key="1">
    <source>
        <dbReference type="ARBA" id="ARBA00022676"/>
    </source>
</evidence>
<sequence length="241" mass="26528">MSFQPEVVNVGGVEVMAFESMQQLVNFIVHDDGTVFAGAAVAINPEKVMKARQDPAIKTMLNSAELRYADGMGVVKVMRQKLGKPVQRVPGCETWEAIMARAASKNVPVFLIGAKPEVLAQTKQKLEANGVSVVGAVDGYFKDAPALIAQVVESGAKIVTVAMGSPKQEQFIALAKQSLPHAYFMGVGGTYDVFTGNVKRAPELWCKLNLEWAYRLVDQPSRIKRQWNLVEYLWLYLRGKL</sequence>
<keyword evidence="4" id="KW-1185">Reference proteome</keyword>